<keyword evidence="2" id="KW-1185">Reference proteome</keyword>
<protein>
    <submittedName>
        <fullName evidence="1">Uncharacterized protein</fullName>
    </submittedName>
</protein>
<gene>
    <name evidence="1" type="ORF">PAGA_a3916</name>
</gene>
<name>A0ACA8E155_9GAMM</name>
<evidence type="ECO:0000313" key="2">
    <source>
        <dbReference type="Proteomes" id="UP000217277"/>
    </source>
</evidence>
<evidence type="ECO:0000313" key="1">
    <source>
        <dbReference type="EMBL" id="ATC83981.1"/>
    </source>
</evidence>
<organism evidence="1 2">
    <name type="scientific">Pseudoalteromonas agarivorans DSM 14585</name>
    <dbReference type="NCBI Taxonomy" id="1312369"/>
    <lineage>
        <taxon>Bacteria</taxon>
        <taxon>Pseudomonadati</taxon>
        <taxon>Pseudomonadota</taxon>
        <taxon>Gammaproteobacteria</taxon>
        <taxon>Alteromonadales</taxon>
        <taxon>Pseudoalteromonadaceae</taxon>
        <taxon>Pseudoalteromonas</taxon>
    </lineage>
</organism>
<dbReference type="Proteomes" id="UP000217277">
    <property type="component" value="Chromosome I"/>
</dbReference>
<accession>A0ACA8E155</accession>
<sequence length="38" mass="4583">MIAFLSYQQDYYPHYDQQQLSYIKTWAGGLTYNKKSMT</sequence>
<reference evidence="1" key="1">
    <citation type="submission" date="2015-03" db="EMBL/GenBank/DDBJ databases">
        <authorList>
            <person name="Xie B.-B."/>
            <person name="Rong J.-C."/>
            <person name="Qin Q.-L."/>
            <person name="Zhang Y.-Z."/>
        </authorList>
    </citation>
    <scope>NUCLEOTIDE SEQUENCE</scope>
    <source>
        <strain evidence="1">DSM 14585</strain>
    </source>
</reference>
<dbReference type="EMBL" id="CP011011">
    <property type="protein sequence ID" value="ATC83981.1"/>
    <property type="molecule type" value="Genomic_DNA"/>
</dbReference>
<proteinExistence type="predicted"/>